<reference evidence="4" key="1">
    <citation type="journal article" date="2019" name="Mol. Phylogenet. Evol.">
        <title>Morphological evolution and classification of the red algal order Ceramiales inferred using plastid phylogenomics.</title>
        <authorList>
            <person name="Diaz-Tapia P."/>
            <person name="Pasella M.M."/>
            <person name="Verbruggen H."/>
            <person name="Maggs C.A."/>
        </authorList>
    </citation>
    <scope>NUCLEOTIDE SEQUENCE</scope>
    <source>
        <strain evidence="4">HV05337</strain>
    </source>
</reference>
<evidence type="ECO:0000256" key="3">
    <source>
        <dbReference type="ARBA" id="ARBA00023274"/>
    </source>
</evidence>
<dbReference type="GO" id="GO:0003735">
    <property type="term" value="F:structural constituent of ribosome"/>
    <property type="evidence" value="ECO:0007669"/>
    <property type="project" value="InterPro"/>
</dbReference>
<keyword evidence="4" id="KW-0934">Plastid</keyword>
<dbReference type="GO" id="GO:0022625">
    <property type="term" value="C:cytosolic large ribosomal subunit"/>
    <property type="evidence" value="ECO:0007669"/>
    <property type="project" value="TreeGrafter"/>
</dbReference>
<dbReference type="CDD" id="cd00392">
    <property type="entry name" value="Ribosomal_L13"/>
    <property type="match status" value="1"/>
</dbReference>
<dbReference type="Gene3D" id="3.90.1180.10">
    <property type="entry name" value="Ribosomal protein L13"/>
    <property type="match status" value="1"/>
</dbReference>
<dbReference type="GO" id="GO:0003729">
    <property type="term" value="F:mRNA binding"/>
    <property type="evidence" value="ECO:0007669"/>
    <property type="project" value="TreeGrafter"/>
</dbReference>
<dbReference type="PANTHER" id="PTHR11545:SF2">
    <property type="entry name" value="LARGE RIBOSOMAL SUBUNIT PROTEIN UL13M"/>
    <property type="match status" value="1"/>
</dbReference>
<dbReference type="PIRSF" id="PIRSF002181">
    <property type="entry name" value="Ribosomal_L13"/>
    <property type="match status" value="1"/>
</dbReference>
<dbReference type="InterPro" id="IPR005823">
    <property type="entry name" value="Ribosomal_uL13_bac-type"/>
</dbReference>
<geneLocation type="plastid" evidence="4"/>
<gene>
    <name evidence="4" type="primary">rpl13</name>
</gene>
<dbReference type="EMBL" id="MK814681">
    <property type="protein sequence ID" value="QCI07412.1"/>
    <property type="molecule type" value="Genomic_DNA"/>
</dbReference>
<reference evidence="4" key="2">
    <citation type="submission" date="2019-04" db="EMBL/GenBank/DDBJ databases">
        <authorList>
            <person name="Pasella M."/>
        </authorList>
    </citation>
    <scope>NUCLEOTIDE SEQUENCE</scope>
    <source>
        <strain evidence="4">HV05337</strain>
    </source>
</reference>
<dbReference type="Pfam" id="PF00572">
    <property type="entry name" value="Ribosomal_L13"/>
    <property type="match status" value="1"/>
</dbReference>
<dbReference type="NCBIfam" id="TIGR01066">
    <property type="entry name" value="rplM_bact"/>
    <property type="match status" value="1"/>
</dbReference>
<evidence type="ECO:0000256" key="2">
    <source>
        <dbReference type="ARBA" id="ARBA00022980"/>
    </source>
</evidence>
<accession>A0A4D6WWA6</accession>
<dbReference type="GO" id="GO:0006412">
    <property type="term" value="P:translation"/>
    <property type="evidence" value="ECO:0007669"/>
    <property type="project" value="InterPro"/>
</dbReference>
<evidence type="ECO:0000313" key="4">
    <source>
        <dbReference type="EMBL" id="QCI07412.1"/>
    </source>
</evidence>
<dbReference type="GO" id="GO:0017148">
    <property type="term" value="P:negative regulation of translation"/>
    <property type="evidence" value="ECO:0007669"/>
    <property type="project" value="TreeGrafter"/>
</dbReference>
<keyword evidence="2 4" id="KW-0689">Ribosomal protein</keyword>
<name>A0A4D6WWA6_9FLOR</name>
<dbReference type="HAMAP" id="MF_01366">
    <property type="entry name" value="Ribosomal_uL13"/>
    <property type="match status" value="1"/>
</dbReference>
<dbReference type="InterPro" id="IPR036899">
    <property type="entry name" value="Ribosomal_uL13_sf"/>
</dbReference>
<dbReference type="InterPro" id="IPR005822">
    <property type="entry name" value="Ribosomal_uL13"/>
</dbReference>
<protein>
    <submittedName>
        <fullName evidence="4">Ribosomal protein L13</fullName>
    </submittedName>
</protein>
<comment type="similarity">
    <text evidence="1">Belongs to the universal ribosomal protein uL13 family.</text>
</comment>
<evidence type="ECO:0000256" key="1">
    <source>
        <dbReference type="ARBA" id="ARBA00006227"/>
    </source>
</evidence>
<dbReference type="SUPFAM" id="SSF52161">
    <property type="entry name" value="Ribosomal protein L13"/>
    <property type="match status" value="1"/>
</dbReference>
<dbReference type="AlphaFoldDB" id="A0A4D6WWA6"/>
<dbReference type="PANTHER" id="PTHR11545">
    <property type="entry name" value="RIBOSOMAL PROTEIN L13"/>
    <property type="match status" value="1"/>
</dbReference>
<organism evidence="4">
    <name type="scientific">Leiomenia cribrosa</name>
    <dbReference type="NCBI Taxonomy" id="217483"/>
    <lineage>
        <taxon>Eukaryota</taxon>
        <taxon>Rhodophyta</taxon>
        <taxon>Florideophyceae</taxon>
        <taxon>Rhodymeniophycidae</taxon>
        <taxon>Gigartinales</taxon>
        <taxon>Kallymeniaceae</taxon>
        <taxon>Leiomenia</taxon>
    </lineage>
</organism>
<sequence length="143" mass="16734">MNQTYIPKITEKQQWYLIDARNQNLGRLSSYITNILIGKNNIMYTPYLNSKAYIIVINAKYINITGKKRSQKIYKRHSGRPGSLKTETFEQLNQRIPKRIIEHSVRGMLPKGKLGRKLFTQLKIYTENSHSHEAQKLEILSLN</sequence>
<proteinExistence type="inferred from homology"/>
<keyword evidence="3" id="KW-0687">Ribonucleoprotein</keyword>